<dbReference type="EMBL" id="CAJJDM010000038">
    <property type="protein sequence ID" value="CAD8066567.1"/>
    <property type="molecule type" value="Genomic_DNA"/>
</dbReference>
<gene>
    <name evidence="1" type="ORF">PPRIM_AZ9-3.1.T0390155</name>
</gene>
<sequence length="411" mass="49038">MKKWKEKLLIFYLNTQVLQIQDVKDQTQKQIRIYDYTFKRLGRNQDKYVIKLQCWNNEKEYLQWCNCFSGEWQKKLIQRKVLEEFDRSLPEVEPYIDKQPLVIKSQAKPSLLSREKIQKMIPYLPDFIQKDMEIFFQNTLQNLDSFIDIQNFKQILDSLNVQLYQDTNDIIIKLIVILLNIQINIKQLDLLYKQDYKSLLIEEIYVECQDKDAGEKMLKVLLMNITSNDRNLIQIQEQIQQITENVITKNYENLDTLQISIKLTDQEIFRITSEQHQIKSPEEFLKLIDKVYTGEYINEAINSYSDQRILQGLTLQLDSTEEDGHFLYTKHYRVDSQRGGFTYHNERLLRDQRSVLLNMIKRIGSNIINGKSVMSVSLPIQIFESRSFLERMARAQRHAPLFLELQPNQLM</sequence>
<organism evidence="1 2">
    <name type="scientific">Paramecium primaurelia</name>
    <dbReference type="NCBI Taxonomy" id="5886"/>
    <lineage>
        <taxon>Eukaryota</taxon>
        <taxon>Sar</taxon>
        <taxon>Alveolata</taxon>
        <taxon>Ciliophora</taxon>
        <taxon>Intramacronucleata</taxon>
        <taxon>Oligohymenophorea</taxon>
        <taxon>Peniculida</taxon>
        <taxon>Parameciidae</taxon>
        <taxon>Paramecium</taxon>
    </lineage>
</organism>
<evidence type="ECO:0000313" key="2">
    <source>
        <dbReference type="Proteomes" id="UP000688137"/>
    </source>
</evidence>
<dbReference type="Proteomes" id="UP000688137">
    <property type="component" value="Unassembled WGS sequence"/>
</dbReference>
<protein>
    <submittedName>
        <fullName evidence="1">Uncharacterized protein</fullName>
    </submittedName>
</protein>
<dbReference type="AlphaFoldDB" id="A0A8S1LFU8"/>
<accession>A0A8S1LFU8</accession>
<reference evidence="1" key="1">
    <citation type="submission" date="2021-01" db="EMBL/GenBank/DDBJ databases">
        <authorList>
            <consortium name="Genoscope - CEA"/>
            <person name="William W."/>
        </authorList>
    </citation>
    <scope>NUCLEOTIDE SEQUENCE</scope>
</reference>
<proteinExistence type="predicted"/>
<comment type="caution">
    <text evidence="1">The sequence shown here is derived from an EMBL/GenBank/DDBJ whole genome shotgun (WGS) entry which is preliminary data.</text>
</comment>
<keyword evidence="2" id="KW-1185">Reference proteome</keyword>
<name>A0A8S1LFU8_PARPR</name>
<evidence type="ECO:0000313" key="1">
    <source>
        <dbReference type="EMBL" id="CAD8066567.1"/>
    </source>
</evidence>